<feature type="domain" description="RapA2 cadherin-like" evidence="1">
    <location>
        <begin position="61"/>
        <end position="94"/>
    </location>
</feature>
<dbReference type="InterPro" id="IPR040853">
    <property type="entry name" value="RapA2_cadherin-like"/>
</dbReference>
<evidence type="ECO:0000259" key="1">
    <source>
        <dbReference type="Pfam" id="PF17803"/>
    </source>
</evidence>
<dbReference type="AlphaFoldDB" id="A0A5C6LP60"/>
<keyword evidence="3" id="KW-1185">Reference proteome</keyword>
<dbReference type="Gene3D" id="2.60.40.10">
    <property type="entry name" value="Immunoglobulins"/>
    <property type="match status" value="1"/>
</dbReference>
<organism evidence="2 3">
    <name type="scientific">Chitinophaga pinensis</name>
    <dbReference type="NCBI Taxonomy" id="79329"/>
    <lineage>
        <taxon>Bacteria</taxon>
        <taxon>Pseudomonadati</taxon>
        <taxon>Bacteroidota</taxon>
        <taxon>Chitinophagia</taxon>
        <taxon>Chitinophagales</taxon>
        <taxon>Chitinophagaceae</taxon>
        <taxon>Chitinophaga</taxon>
    </lineage>
</organism>
<proteinExistence type="predicted"/>
<gene>
    <name evidence="2" type="ORF">FEF09_23405</name>
</gene>
<evidence type="ECO:0000313" key="2">
    <source>
        <dbReference type="EMBL" id="TWV96316.1"/>
    </source>
</evidence>
<dbReference type="OrthoDB" id="610985at2"/>
<dbReference type="Proteomes" id="UP000318815">
    <property type="component" value="Unassembled WGS sequence"/>
</dbReference>
<comment type="caution">
    <text evidence="2">The sequence shown here is derived from an EMBL/GenBank/DDBJ whole genome shotgun (WGS) entry which is preliminary data.</text>
</comment>
<accession>A0A5C6LP60</accession>
<dbReference type="Pfam" id="PF17803">
    <property type="entry name" value="Cadherin_4"/>
    <property type="match status" value="1"/>
</dbReference>
<dbReference type="EMBL" id="VOHS01000034">
    <property type="protein sequence ID" value="TWV96316.1"/>
    <property type="molecule type" value="Genomic_DNA"/>
</dbReference>
<dbReference type="InterPro" id="IPR013783">
    <property type="entry name" value="Ig-like_fold"/>
</dbReference>
<reference evidence="2 3" key="1">
    <citation type="submission" date="2019-08" db="EMBL/GenBank/DDBJ databases">
        <title>Whole genome sequencing of chitin degrading bacteria Chitinophaga pinensis YS16.</title>
        <authorList>
            <person name="Singh R.P."/>
            <person name="Manchanda G."/>
            <person name="Maurya I.K."/>
            <person name="Joshi N.K."/>
            <person name="Srivastava A.K."/>
        </authorList>
    </citation>
    <scope>NUCLEOTIDE SEQUENCE [LARGE SCALE GENOMIC DNA]</scope>
    <source>
        <strain evidence="2 3">YS-16</strain>
    </source>
</reference>
<sequence length="118" mass="12547">MPPATGTGTWTQASGPNTANIVNPAANNTSVTGLVAGTYTFRWTITNPPCTPSTDDVLIIINTAPVANNDAVTMPEDVAVNINILSNDSDVDGTLNTGVWRLLISRHMVLLVWQQMVL</sequence>
<dbReference type="RefSeq" id="WP_146307353.1">
    <property type="nucleotide sequence ID" value="NZ_VOHS01000034.1"/>
</dbReference>
<dbReference type="Pfam" id="PF22352">
    <property type="entry name" value="K319L-like_PKD"/>
    <property type="match status" value="1"/>
</dbReference>
<name>A0A5C6LP60_9BACT</name>
<evidence type="ECO:0000313" key="3">
    <source>
        <dbReference type="Proteomes" id="UP000318815"/>
    </source>
</evidence>
<protein>
    <recommendedName>
        <fullName evidence="1">RapA2 cadherin-like domain-containing protein</fullName>
    </recommendedName>
</protein>